<feature type="transmembrane region" description="Helical" evidence="5">
    <location>
        <begin position="128"/>
        <end position="151"/>
    </location>
</feature>
<proteinExistence type="predicted"/>
<keyword evidence="4 5" id="KW-0472">Membrane</keyword>
<dbReference type="Proteomes" id="UP001499924">
    <property type="component" value="Unassembled WGS sequence"/>
</dbReference>
<dbReference type="EMBL" id="BAAAVV010000001">
    <property type="protein sequence ID" value="GAA3157220.1"/>
    <property type="molecule type" value="Genomic_DNA"/>
</dbReference>
<evidence type="ECO:0000256" key="2">
    <source>
        <dbReference type="ARBA" id="ARBA00022692"/>
    </source>
</evidence>
<protein>
    <recommendedName>
        <fullName evidence="6">GtrA/DPMS transmembrane domain-containing protein</fullName>
    </recommendedName>
</protein>
<dbReference type="RefSeq" id="WP_344686981.1">
    <property type="nucleotide sequence ID" value="NZ_BAAAVV010000001.1"/>
</dbReference>
<organism evidence="7 8">
    <name type="scientific">Blastococcus jejuensis</name>
    <dbReference type="NCBI Taxonomy" id="351224"/>
    <lineage>
        <taxon>Bacteria</taxon>
        <taxon>Bacillati</taxon>
        <taxon>Actinomycetota</taxon>
        <taxon>Actinomycetes</taxon>
        <taxon>Geodermatophilales</taxon>
        <taxon>Geodermatophilaceae</taxon>
        <taxon>Blastococcus</taxon>
    </lineage>
</organism>
<evidence type="ECO:0000256" key="3">
    <source>
        <dbReference type="ARBA" id="ARBA00022989"/>
    </source>
</evidence>
<evidence type="ECO:0000259" key="6">
    <source>
        <dbReference type="Pfam" id="PF04138"/>
    </source>
</evidence>
<gene>
    <name evidence="7" type="ORF">GCM10010531_05680</name>
</gene>
<evidence type="ECO:0000256" key="4">
    <source>
        <dbReference type="ARBA" id="ARBA00023136"/>
    </source>
</evidence>
<dbReference type="Pfam" id="PF04138">
    <property type="entry name" value="GtrA_DPMS_TM"/>
    <property type="match status" value="1"/>
</dbReference>
<feature type="domain" description="GtrA/DPMS transmembrane" evidence="6">
    <location>
        <begin position="35"/>
        <end position="150"/>
    </location>
</feature>
<keyword evidence="8" id="KW-1185">Reference proteome</keyword>
<sequence>MTCPTLLRCRPAAADLLGDLSERVRRDDGIAQFTRFVLVGAATTAVYAALYVSLSGFGYLSAHLVSTVLTTMLANELHRRVSFRAEDRVDWFSAQWEAGGVALVGLVATSTALSWLDSAAGAAPLALQIALVASVTATIGVLRFVALRWLFRAQEPARA</sequence>
<evidence type="ECO:0000256" key="5">
    <source>
        <dbReference type="SAM" id="Phobius"/>
    </source>
</evidence>
<comment type="subcellular location">
    <subcellularLocation>
        <location evidence="1">Membrane</location>
        <topology evidence="1">Multi-pass membrane protein</topology>
    </subcellularLocation>
</comment>
<evidence type="ECO:0000313" key="8">
    <source>
        <dbReference type="Proteomes" id="UP001499924"/>
    </source>
</evidence>
<evidence type="ECO:0000256" key="1">
    <source>
        <dbReference type="ARBA" id="ARBA00004141"/>
    </source>
</evidence>
<keyword evidence="2 5" id="KW-0812">Transmembrane</keyword>
<evidence type="ECO:0000313" key="7">
    <source>
        <dbReference type="EMBL" id="GAA3157220.1"/>
    </source>
</evidence>
<accession>A0ABP6NT08</accession>
<comment type="caution">
    <text evidence="7">The sequence shown here is derived from an EMBL/GenBank/DDBJ whole genome shotgun (WGS) entry which is preliminary data.</text>
</comment>
<keyword evidence="3 5" id="KW-1133">Transmembrane helix</keyword>
<dbReference type="InterPro" id="IPR007267">
    <property type="entry name" value="GtrA_DPMS_TM"/>
</dbReference>
<name>A0ABP6NT08_9ACTN</name>
<feature type="transmembrane region" description="Helical" evidence="5">
    <location>
        <begin position="33"/>
        <end position="51"/>
    </location>
</feature>
<reference evidence="8" key="1">
    <citation type="journal article" date="2019" name="Int. J. Syst. Evol. Microbiol.">
        <title>The Global Catalogue of Microorganisms (GCM) 10K type strain sequencing project: providing services to taxonomists for standard genome sequencing and annotation.</title>
        <authorList>
            <consortium name="The Broad Institute Genomics Platform"/>
            <consortium name="The Broad Institute Genome Sequencing Center for Infectious Disease"/>
            <person name="Wu L."/>
            <person name="Ma J."/>
        </authorList>
    </citation>
    <scope>NUCLEOTIDE SEQUENCE [LARGE SCALE GENOMIC DNA]</scope>
    <source>
        <strain evidence="8">JCM 15614</strain>
    </source>
</reference>